<dbReference type="GO" id="GO:0046081">
    <property type="term" value="P:dUTP catabolic process"/>
    <property type="evidence" value="ECO:0007669"/>
    <property type="project" value="InterPro"/>
</dbReference>
<dbReference type="InterPro" id="IPR008181">
    <property type="entry name" value="dUTPase"/>
</dbReference>
<name>A0A4Y3PHR3_BREPA</name>
<dbReference type="GO" id="GO:0000287">
    <property type="term" value="F:magnesium ion binding"/>
    <property type="evidence" value="ECO:0007669"/>
    <property type="project" value="InterPro"/>
</dbReference>
<protein>
    <recommendedName>
        <fullName evidence="2">dUTP diphosphatase</fullName>
        <ecNumber evidence="2">3.6.1.23</ecNumber>
    </recommendedName>
</protein>
<evidence type="ECO:0000256" key="1">
    <source>
        <dbReference type="ARBA" id="ARBA00006581"/>
    </source>
</evidence>
<keyword evidence="4" id="KW-0546">Nucleotide metabolism</keyword>
<organism evidence="7 8">
    <name type="scientific">Brevibacillus parabrevis</name>
    <dbReference type="NCBI Taxonomy" id="54914"/>
    <lineage>
        <taxon>Bacteria</taxon>
        <taxon>Bacillati</taxon>
        <taxon>Bacillota</taxon>
        <taxon>Bacilli</taxon>
        <taxon>Bacillales</taxon>
        <taxon>Paenibacillaceae</taxon>
        <taxon>Brevibacillus</taxon>
    </lineage>
</organism>
<evidence type="ECO:0000256" key="5">
    <source>
        <dbReference type="ARBA" id="ARBA00047686"/>
    </source>
</evidence>
<evidence type="ECO:0000313" key="7">
    <source>
        <dbReference type="EMBL" id="GEB32827.1"/>
    </source>
</evidence>
<evidence type="ECO:0000259" key="6">
    <source>
        <dbReference type="Pfam" id="PF00692"/>
    </source>
</evidence>
<dbReference type="InterPro" id="IPR029054">
    <property type="entry name" value="dUTPase-like"/>
</dbReference>
<keyword evidence="3 7" id="KW-0378">Hydrolase</keyword>
<evidence type="ECO:0000256" key="4">
    <source>
        <dbReference type="ARBA" id="ARBA00023080"/>
    </source>
</evidence>
<sequence length="187" mass="20039">MVIDEERLLMNQTNDRLVAQVKLKKLHPEAVIPQYARALDAGFDLVAVEDVLIAPGQTVKIPTGLAFALPEGYELQVRPRSGIGAKTKLRLPNAPGTIDAGYRGEVCVLMENIRIPSGKIGNVCLDAGEKEVTVDTEVDSHSYFIKKGDRVAQGVIGVVPVARFEVVDELDETERGAGGFGSSGING</sequence>
<dbReference type="GO" id="GO:0006226">
    <property type="term" value="P:dUMP biosynthetic process"/>
    <property type="evidence" value="ECO:0007669"/>
    <property type="project" value="InterPro"/>
</dbReference>
<reference evidence="7 8" key="1">
    <citation type="submission" date="2019-06" db="EMBL/GenBank/DDBJ databases">
        <title>Whole genome shotgun sequence of Brevibacillus parabrevis NBRC 12334.</title>
        <authorList>
            <person name="Hosoyama A."/>
            <person name="Uohara A."/>
            <person name="Ohji S."/>
            <person name="Ichikawa N."/>
        </authorList>
    </citation>
    <scope>NUCLEOTIDE SEQUENCE [LARGE SCALE GENOMIC DNA]</scope>
    <source>
        <strain evidence="7 8">NBRC 12334</strain>
    </source>
</reference>
<feature type="domain" description="dUTPase-like" evidence="6">
    <location>
        <begin position="30"/>
        <end position="112"/>
    </location>
</feature>
<dbReference type="Pfam" id="PF00692">
    <property type="entry name" value="dUTPase"/>
    <property type="match status" value="2"/>
</dbReference>
<dbReference type="EC" id="3.6.1.23" evidence="2"/>
<dbReference type="InterPro" id="IPR033704">
    <property type="entry name" value="dUTPase_trimeric"/>
</dbReference>
<feature type="domain" description="dUTPase-like" evidence="6">
    <location>
        <begin position="143"/>
        <end position="184"/>
    </location>
</feature>
<comment type="caution">
    <text evidence="7">The sequence shown here is derived from an EMBL/GenBank/DDBJ whole genome shotgun (WGS) entry which is preliminary data.</text>
</comment>
<dbReference type="AlphaFoldDB" id="A0A4Y3PHR3"/>
<proteinExistence type="inferred from homology"/>
<dbReference type="EMBL" id="BJMH01000009">
    <property type="protein sequence ID" value="GEB32827.1"/>
    <property type="molecule type" value="Genomic_DNA"/>
</dbReference>
<dbReference type="Gene3D" id="2.70.40.10">
    <property type="match status" value="1"/>
</dbReference>
<dbReference type="CDD" id="cd07557">
    <property type="entry name" value="trimeric_dUTPase"/>
    <property type="match status" value="1"/>
</dbReference>
<dbReference type="PANTHER" id="PTHR11241:SF0">
    <property type="entry name" value="DEOXYURIDINE 5'-TRIPHOSPHATE NUCLEOTIDOHYDROLASE"/>
    <property type="match status" value="1"/>
</dbReference>
<keyword evidence="8" id="KW-1185">Reference proteome</keyword>
<evidence type="ECO:0000256" key="3">
    <source>
        <dbReference type="ARBA" id="ARBA00022801"/>
    </source>
</evidence>
<comment type="similarity">
    <text evidence="1">Belongs to the dUTPase family.</text>
</comment>
<accession>A0A4Y3PHR3</accession>
<dbReference type="PANTHER" id="PTHR11241">
    <property type="entry name" value="DEOXYURIDINE 5'-TRIPHOSPHATE NUCLEOTIDOHYDROLASE"/>
    <property type="match status" value="1"/>
</dbReference>
<evidence type="ECO:0000256" key="2">
    <source>
        <dbReference type="ARBA" id="ARBA00012379"/>
    </source>
</evidence>
<dbReference type="SUPFAM" id="SSF51283">
    <property type="entry name" value="dUTPase-like"/>
    <property type="match status" value="1"/>
</dbReference>
<dbReference type="NCBIfam" id="NF001862">
    <property type="entry name" value="PRK00601.1"/>
    <property type="match status" value="1"/>
</dbReference>
<dbReference type="GO" id="GO:0004170">
    <property type="term" value="F:dUTP diphosphatase activity"/>
    <property type="evidence" value="ECO:0007669"/>
    <property type="project" value="UniProtKB-EC"/>
</dbReference>
<comment type="catalytic activity">
    <reaction evidence="5">
        <text>dUTP + H2O = dUMP + diphosphate + H(+)</text>
        <dbReference type="Rhea" id="RHEA:10248"/>
        <dbReference type="ChEBI" id="CHEBI:15377"/>
        <dbReference type="ChEBI" id="CHEBI:15378"/>
        <dbReference type="ChEBI" id="CHEBI:33019"/>
        <dbReference type="ChEBI" id="CHEBI:61555"/>
        <dbReference type="ChEBI" id="CHEBI:246422"/>
        <dbReference type="EC" id="3.6.1.23"/>
    </reaction>
</comment>
<dbReference type="InterPro" id="IPR036157">
    <property type="entry name" value="dUTPase-like_sf"/>
</dbReference>
<dbReference type="STRING" id="54914.AV540_05690"/>
<gene>
    <name evidence="7" type="primary">dut</name>
    <name evidence="7" type="ORF">BPA01_24070</name>
</gene>
<dbReference type="Proteomes" id="UP000316882">
    <property type="component" value="Unassembled WGS sequence"/>
</dbReference>
<evidence type="ECO:0000313" key="8">
    <source>
        <dbReference type="Proteomes" id="UP000316882"/>
    </source>
</evidence>